<protein>
    <submittedName>
        <fullName evidence="2">Uncharacterized protein</fullName>
    </submittedName>
</protein>
<keyword evidence="3" id="KW-1185">Reference proteome</keyword>
<feature type="region of interest" description="Disordered" evidence="1">
    <location>
        <begin position="32"/>
        <end position="58"/>
    </location>
</feature>
<feature type="compositionally biased region" description="Basic and acidic residues" evidence="1">
    <location>
        <begin position="32"/>
        <end position="50"/>
    </location>
</feature>
<sequence>MDSKESLSQNDRHDEEWPVSLARHISNFLRSVDESRRRRRKEDGREAGKAEDDESDAREFLALVPRPISTRVYSSGCALHGAQCNGRRYGRVAS</sequence>
<proteinExistence type="predicted"/>
<dbReference type="Proteomes" id="UP000310200">
    <property type="component" value="Unassembled WGS sequence"/>
</dbReference>
<organism evidence="2 3">
    <name type="scientific">Temnothorax longispinosus</name>
    <dbReference type="NCBI Taxonomy" id="300112"/>
    <lineage>
        <taxon>Eukaryota</taxon>
        <taxon>Metazoa</taxon>
        <taxon>Ecdysozoa</taxon>
        <taxon>Arthropoda</taxon>
        <taxon>Hexapoda</taxon>
        <taxon>Insecta</taxon>
        <taxon>Pterygota</taxon>
        <taxon>Neoptera</taxon>
        <taxon>Endopterygota</taxon>
        <taxon>Hymenoptera</taxon>
        <taxon>Apocrita</taxon>
        <taxon>Aculeata</taxon>
        <taxon>Formicoidea</taxon>
        <taxon>Formicidae</taxon>
        <taxon>Myrmicinae</taxon>
        <taxon>Temnothorax</taxon>
    </lineage>
</organism>
<name>A0A4S2L6K1_9HYME</name>
<dbReference type="EMBL" id="QBLH01000372">
    <property type="protein sequence ID" value="TGZ56229.1"/>
    <property type="molecule type" value="Genomic_DNA"/>
</dbReference>
<evidence type="ECO:0000313" key="2">
    <source>
        <dbReference type="EMBL" id="TGZ56229.1"/>
    </source>
</evidence>
<comment type="caution">
    <text evidence="2">The sequence shown here is derived from an EMBL/GenBank/DDBJ whole genome shotgun (WGS) entry which is preliminary data.</text>
</comment>
<accession>A0A4S2L6K1</accession>
<gene>
    <name evidence="2" type="ORF">DBV15_01658</name>
</gene>
<evidence type="ECO:0000313" key="3">
    <source>
        <dbReference type="Proteomes" id="UP000310200"/>
    </source>
</evidence>
<dbReference type="AlphaFoldDB" id="A0A4S2L6K1"/>
<reference evidence="2 3" key="1">
    <citation type="journal article" date="2019" name="Philos. Trans. R. Soc. Lond., B, Biol. Sci.">
        <title>Ant behaviour and brain gene expression of defending hosts depend on the ecological success of the intruding social parasite.</title>
        <authorList>
            <person name="Kaur R."/>
            <person name="Stoldt M."/>
            <person name="Jongepier E."/>
            <person name="Feldmeyer B."/>
            <person name="Menzel F."/>
            <person name="Bornberg-Bauer E."/>
            <person name="Foitzik S."/>
        </authorList>
    </citation>
    <scope>NUCLEOTIDE SEQUENCE [LARGE SCALE GENOMIC DNA]</scope>
    <source>
        <tissue evidence="2">Whole body</tissue>
    </source>
</reference>
<evidence type="ECO:0000256" key="1">
    <source>
        <dbReference type="SAM" id="MobiDB-lite"/>
    </source>
</evidence>